<proteinExistence type="predicted"/>
<dbReference type="InterPro" id="IPR029063">
    <property type="entry name" value="SAM-dependent_MTases_sf"/>
</dbReference>
<keyword evidence="1" id="KW-1133">Transmembrane helix</keyword>
<dbReference type="OrthoDB" id="411251at2759"/>
<protein>
    <recommendedName>
        <fullName evidence="4">Methyltransferase FkbM domain-containing protein</fullName>
    </recommendedName>
</protein>
<evidence type="ECO:0000256" key="1">
    <source>
        <dbReference type="SAM" id="Phobius"/>
    </source>
</evidence>
<keyword evidence="3" id="KW-1185">Reference proteome</keyword>
<sequence>MGEELAIAVNERLVWFLAVSFLVMLSLFFASAPPAPILPGHHHPTPDRDWFGSELEDVAPPNIEETVTISHSSQGRNLLEMSARQLIEEADTTHLATCQWTNSVEYIDYRQVTITSMPGNPFEMVFKAGTDDVVSYSIISTNQWEGREVRSVIDRLALVAKNRGTNVTMLDIGANIGFFSLSAAASKPSVPP</sequence>
<reference evidence="2 3" key="1">
    <citation type="journal article" date="2019" name="Sci. Rep.">
        <title>Comparative genomics of chytrid fungi reveal insights into the obligate biotrophic and pathogenic lifestyle of Synchytrium endobioticum.</title>
        <authorList>
            <person name="van de Vossenberg B.T.L.H."/>
            <person name="Warris S."/>
            <person name="Nguyen H.D.T."/>
            <person name="van Gent-Pelzer M.P.E."/>
            <person name="Joly D.L."/>
            <person name="van de Geest H.C."/>
            <person name="Bonants P.J.M."/>
            <person name="Smith D.S."/>
            <person name="Levesque C.A."/>
            <person name="van der Lee T.A.J."/>
        </authorList>
    </citation>
    <scope>NUCLEOTIDE SEQUENCE [LARGE SCALE GENOMIC DNA]</scope>
    <source>
        <strain evidence="2 3">JEL517</strain>
    </source>
</reference>
<keyword evidence="1" id="KW-0812">Transmembrane</keyword>
<evidence type="ECO:0000313" key="2">
    <source>
        <dbReference type="EMBL" id="TPX34735.1"/>
    </source>
</evidence>
<organism evidence="2 3">
    <name type="scientific">Synchytrium microbalum</name>
    <dbReference type="NCBI Taxonomy" id="1806994"/>
    <lineage>
        <taxon>Eukaryota</taxon>
        <taxon>Fungi</taxon>
        <taxon>Fungi incertae sedis</taxon>
        <taxon>Chytridiomycota</taxon>
        <taxon>Chytridiomycota incertae sedis</taxon>
        <taxon>Chytridiomycetes</taxon>
        <taxon>Synchytriales</taxon>
        <taxon>Synchytriaceae</taxon>
        <taxon>Synchytrium</taxon>
    </lineage>
</organism>
<feature type="transmembrane region" description="Helical" evidence="1">
    <location>
        <begin position="12"/>
        <end position="32"/>
    </location>
</feature>
<accession>A0A507CB24</accession>
<evidence type="ECO:0000313" key="3">
    <source>
        <dbReference type="Proteomes" id="UP000319731"/>
    </source>
</evidence>
<dbReference type="SUPFAM" id="SSF53335">
    <property type="entry name" value="S-adenosyl-L-methionine-dependent methyltransferases"/>
    <property type="match status" value="1"/>
</dbReference>
<dbReference type="EMBL" id="QEAO01000012">
    <property type="protein sequence ID" value="TPX34735.1"/>
    <property type="molecule type" value="Genomic_DNA"/>
</dbReference>
<dbReference type="RefSeq" id="XP_031025413.1">
    <property type="nucleotide sequence ID" value="XM_031168638.1"/>
</dbReference>
<dbReference type="GeneID" id="42003935"/>
<keyword evidence="1" id="KW-0472">Membrane</keyword>
<gene>
    <name evidence="2" type="ORF">SmJEL517_g02710</name>
</gene>
<dbReference type="Proteomes" id="UP000319731">
    <property type="component" value="Unassembled WGS sequence"/>
</dbReference>
<comment type="caution">
    <text evidence="2">The sequence shown here is derived from an EMBL/GenBank/DDBJ whole genome shotgun (WGS) entry which is preliminary data.</text>
</comment>
<dbReference type="AlphaFoldDB" id="A0A507CB24"/>
<evidence type="ECO:0008006" key="4">
    <source>
        <dbReference type="Google" id="ProtNLM"/>
    </source>
</evidence>
<name>A0A507CB24_9FUNG</name>